<comment type="caution">
    <text evidence="2">The sequence shown here is derived from an EMBL/GenBank/DDBJ whole genome shotgun (WGS) entry which is preliminary data.</text>
</comment>
<keyword evidence="3" id="KW-1185">Reference proteome</keyword>
<dbReference type="Gene3D" id="3.90.320.10">
    <property type="match status" value="1"/>
</dbReference>
<dbReference type="InterPro" id="IPR019080">
    <property type="entry name" value="YqaJ_viral_recombinase"/>
</dbReference>
<gene>
    <name evidence="2" type="ORF">LSH36_1501g00006</name>
</gene>
<dbReference type="PANTHER" id="PTHR46609:SF6">
    <property type="entry name" value="EXONUCLEASE, PHAGE-TYPE_RECB, C-TERMINAL DOMAIN-CONTAINING PROTEIN-RELATED"/>
    <property type="match status" value="1"/>
</dbReference>
<sequence length="253" mass="28772">MDDINTDPKIVILEEVLLADPEANNVIFSFWMYEGEDQQHSDVHVVLIELPSVIEESITAYMQLFDAFMSSKPEDMYRSRTKHKQTLAGEKDYTSSLKHIWAHMYSHTSNKLCQASTLIHTVQTPQSSANQTWGKYEGTVLNEYIANKDVVVRSSGIVVCRNVPYLACSPDGLVGNDGFVEVKCPYTARDQTVSPISVPYLHGRLALKTNHIYVYHIMGAMMCTERWWCDLVVWSRRGHKVVTIHRNDSSSVI</sequence>
<proteinExistence type="predicted"/>
<dbReference type="InterPro" id="IPR051703">
    <property type="entry name" value="NF-kappa-B_Signaling_Reg"/>
</dbReference>
<dbReference type="GO" id="GO:0006281">
    <property type="term" value="P:DNA repair"/>
    <property type="evidence" value="ECO:0007669"/>
    <property type="project" value="UniProtKB-ARBA"/>
</dbReference>
<accession>A0AAD9MNR9</accession>
<feature type="domain" description="YqaJ viral recombinase" evidence="1">
    <location>
        <begin position="114"/>
        <end position="225"/>
    </location>
</feature>
<name>A0AAD9MNR9_9ANNE</name>
<dbReference type="EMBL" id="JAODUP010001503">
    <property type="protein sequence ID" value="KAK2140050.1"/>
    <property type="molecule type" value="Genomic_DNA"/>
</dbReference>
<dbReference type="CDD" id="cd22343">
    <property type="entry name" value="PDDEXK_lambda_exonuclease-like"/>
    <property type="match status" value="1"/>
</dbReference>
<reference evidence="2" key="1">
    <citation type="journal article" date="2023" name="Mol. Biol. Evol.">
        <title>Third-Generation Sequencing Reveals the Adaptive Role of the Epigenome in Three Deep-Sea Polychaetes.</title>
        <authorList>
            <person name="Perez M."/>
            <person name="Aroh O."/>
            <person name="Sun Y."/>
            <person name="Lan Y."/>
            <person name="Juniper S.K."/>
            <person name="Young C.R."/>
            <person name="Angers B."/>
            <person name="Qian P.Y."/>
        </authorList>
    </citation>
    <scope>NUCLEOTIDE SEQUENCE</scope>
    <source>
        <strain evidence="2">P08H-3</strain>
    </source>
</reference>
<evidence type="ECO:0000313" key="3">
    <source>
        <dbReference type="Proteomes" id="UP001208570"/>
    </source>
</evidence>
<dbReference type="Proteomes" id="UP001208570">
    <property type="component" value="Unassembled WGS sequence"/>
</dbReference>
<evidence type="ECO:0000313" key="2">
    <source>
        <dbReference type="EMBL" id="KAK2140050.1"/>
    </source>
</evidence>
<evidence type="ECO:0000259" key="1">
    <source>
        <dbReference type="Pfam" id="PF09588"/>
    </source>
</evidence>
<dbReference type="InterPro" id="IPR011335">
    <property type="entry name" value="Restrct_endonuc-II-like"/>
</dbReference>
<dbReference type="SUPFAM" id="SSF52980">
    <property type="entry name" value="Restriction endonuclease-like"/>
    <property type="match status" value="1"/>
</dbReference>
<dbReference type="PANTHER" id="PTHR46609">
    <property type="entry name" value="EXONUCLEASE, PHAGE-TYPE/RECB, C-TERMINAL DOMAIN-CONTAINING PROTEIN"/>
    <property type="match status" value="1"/>
</dbReference>
<dbReference type="Pfam" id="PF09588">
    <property type="entry name" value="YqaJ"/>
    <property type="match status" value="1"/>
</dbReference>
<protein>
    <recommendedName>
        <fullName evidence="1">YqaJ viral recombinase domain-containing protein</fullName>
    </recommendedName>
</protein>
<dbReference type="InterPro" id="IPR011604">
    <property type="entry name" value="PDDEXK-like_dom_sf"/>
</dbReference>
<dbReference type="AlphaFoldDB" id="A0AAD9MNR9"/>
<organism evidence="2 3">
    <name type="scientific">Paralvinella palmiformis</name>
    <dbReference type="NCBI Taxonomy" id="53620"/>
    <lineage>
        <taxon>Eukaryota</taxon>
        <taxon>Metazoa</taxon>
        <taxon>Spiralia</taxon>
        <taxon>Lophotrochozoa</taxon>
        <taxon>Annelida</taxon>
        <taxon>Polychaeta</taxon>
        <taxon>Sedentaria</taxon>
        <taxon>Canalipalpata</taxon>
        <taxon>Terebellida</taxon>
        <taxon>Terebelliformia</taxon>
        <taxon>Alvinellidae</taxon>
        <taxon>Paralvinella</taxon>
    </lineage>
</organism>